<keyword evidence="1" id="KW-1133">Transmembrane helix</keyword>
<gene>
    <name evidence="2" type="ORF">M3M37_03615</name>
</gene>
<proteinExistence type="predicted"/>
<evidence type="ECO:0000256" key="1">
    <source>
        <dbReference type="SAM" id="Phobius"/>
    </source>
</evidence>
<reference evidence="2" key="1">
    <citation type="submission" date="2022-05" db="EMBL/GenBank/DDBJ databases">
        <authorList>
            <person name="Oliphant S.A."/>
            <person name="Watson-Haigh N.S."/>
            <person name="Sumby K.M."/>
            <person name="Gardner J.M."/>
            <person name="Jiranek V."/>
        </authorList>
    </citation>
    <scope>NUCLEOTIDE SEQUENCE</scope>
    <source>
        <strain evidence="2">KI4_A6</strain>
    </source>
</reference>
<dbReference type="Proteomes" id="UP001056164">
    <property type="component" value="Chromosome"/>
</dbReference>
<evidence type="ECO:0000313" key="3">
    <source>
        <dbReference type="Proteomes" id="UP001056164"/>
    </source>
</evidence>
<keyword evidence="1" id="KW-0472">Membrane</keyword>
<dbReference type="RefSeq" id="WP_252795812.1">
    <property type="nucleotide sequence ID" value="NZ_CP097121.1"/>
</dbReference>
<protein>
    <recommendedName>
        <fullName evidence="4">DUF4131 domain-containing protein</fullName>
    </recommendedName>
</protein>
<dbReference type="EMBL" id="CP097121">
    <property type="protein sequence ID" value="USS91294.1"/>
    <property type="molecule type" value="Genomic_DNA"/>
</dbReference>
<keyword evidence="1" id="KW-0812">Transmembrane</keyword>
<keyword evidence="3" id="KW-1185">Reference proteome</keyword>
<evidence type="ECO:0008006" key="4">
    <source>
        <dbReference type="Google" id="ProtNLM"/>
    </source>
</evidence>
<name>A0ABY5BXQ5_9LACO</name>
<organism evidence="2 3">
    <name type="scientific">Fructilactobacillus carniphilus</name>
    <dbReference type="NCBI Taxonomy" id="2940297"/>
    <lineage>
        <taxon>Bacteria</taxon>
        <taxon>Bacillati</taxon>
        <taxon>Bacillota</taxon>
        <taxon>Bacilli</taxon>
        <taxon>Lactobacillales</taxon>
        <taxon>Lactobacillaceae</taxon>
        <taxon>Fructilactobacillus</taxon>
    </lineage>
</organism>
<feature type="transmembrane region" description="Helical" evidence="1">
    <location>
        <begin position="237"/>
        <end position="255"/>
    </location>
</feature>
<feature type="transmembrane region" description="Helical" evidence="1">
    <location>
        <begin position="69"/>
        <end position="86"/>
    </location>
</feature>
<accession>A0ABY5BXQ5</accession>
<feature type="transmembrane region" description="Helical" evidence="1">
    <location>
        <begin position="37"/>
        <end position="57"/>
    </location>
</feature>
<sequence length="270" mass="31998">MFWATFVILFIFISSTICIFSLIFTASYYNLIKYSDFFSYFFAITIIISCLISLYWCLNFSSYHIGIKWIILCSIIFISFFSQGIFNSIRNFNHIRLIDTHIISNYDNSKLYINDSKNRKTLVKGLLISIDGKYCHAHLTYPALNSSSKENEHNYNFCKIFSNLVTSNSYSVGEIMQNINAEVVYDDKHDKQEEQKFKKIFKASGWKNFEKLNINSFDFYNYSIRNNFMFMESFYNIIQWIINFSTFANFTSLIFKMNERKDNKKKCTAL</sequence>
<evidence type="ECO:0000313" key="2">
    <source>
        <dbReference type="EMBL" id="USS91294.1"/>
    </source>
</evidence>
<feature type="transmembrane region" description="Helical" evidence="1">
    <location>
        <begin position="7"/>
        <end position="31"/>
    </location>
</feature>